<accession>A0ABS2JSX6</accession>
<protein>
    <recommendedName>
        <fullName evidence="3">Pentapeptide repeat protein</fullName>
    </recommendedName>
</protein>
<name>A0ABS2JSX6_9GAMM</name>
<keyword evidence="2" id="KW-1185">Reference proteome</keyword>
<organism evidence="1 2">
    <name type="scientific">Dyella kyungheensis</name>
    <dbReference type="NCBI Taxonomy" id="1242174"/>
    <lineage>
        <taxon>Bacteria</taxon>
        <taxon>Pseudomonadati</taxon>
        <taxon>Pseudomonadota</taxon>
        <taxon>Gammaproteobacteria</taxon>
        <taxon>Lysobacterales</taxon>
        <taxon>Rhodanobacteraceae</taxon>
        <taxon>Dyella</taxon>
    </lineage>
</organism>
<evidence type="ECO:0000313" key="2">
    <source>
        <dbReference type="Proteomes" id="UP001430065"/>
    </source>
</evidence>
<dbReference type="Proteomes" id="UP001430065">
    <property type="component" value="Unassembled WGS sequence"/>
</dbReference>
<sequence length="769" mass="86263">MDIQDLKRILTSFADEPSDVDIRSGRITAQIRDDLIDATLSYDGDQNILVEENGVKQHWRPWIIQRVAKLPQLADRILSTGRPASEENGRAPFVAPKATFTGDLAARGESVVDEIKDDAANALIQIATNFIPGTSSVLYLTSDAGEGKTTLINRVAYDQALRYKRKEASCLLLPIPLSGKAFLTFDDAVVAALSNRFRFGYYYYDAFLQLVKLGAIVPAFDGYEEMLVEGSKGEAVSALGNLVQSLDSTGSVVIAARKAFFEYLSFRTQARLFDAIGDRSASFGRLQLTRWDKELFCQYGTRRGVEDPEGVYETVATRLGSEHPLVTRAVLVNRLFDVAAQAEDRAHLGDKLGAHPHDYFYTFVDAIVQREASEKWLAMVAGEIREPLLTLREHHLLLASLAQEMWQTSTTSLRYDVVDVLADIFSETHEKTSQANRQIKERIRQHSLLTAEPSRSTGLAFDHEDFQTFYLGESLGGLLMTGRQIEVRTFLQVNLLPSATIEQAVQYLDRHGADLPATLEMLKAINDQETGFSFCKENCSAILVRIAELRSRDNGSLSLERLLVSADGLEGRILHNLSFVKCVFQPTAIDGQRLEKVAFINCEFERLELDESTTLAGVQFQDCHIDSLVVRAEDLQTFDPQLIRDRLRRAGASLHTGLFDDQQVQQPEDERTKAAERFFRSFTRRTHIDDSILKIRMGRNLAPVLLDDVLPELLSHNIIGEIRWSGQGVQRRFKLLAPMTDVYRALEVAAGDFEAFLIAMKQSSAQDRR</sequence>
<comment type="caution">
    <text evidence="1">The sequence shown here is derived from an EMBL/GenBank/DDBJ whole genome shotgun (WGS) entry which is preliminary data.</text>
</comment>
<dbReference type="EMBL" id="JADIKC010000005">
    <property type="protein sequence ID" value="MBM7122132.1"/>
    <property type="molecule type" value="Genomic_DNA"/>
</dbReference>
<gene>
    <name evidence="1" type="ORF">ISP20_13285</name>
</gene>
<evidence type="ECO:0008006" key="3">
    <source>
        <dbReference type="Google" id="ProtNLM"/>
    </source>
</evidence>
<dbReference type="Gene3D" id="2.160.20.80">
    <property type="entry name" value="E3 ubiquitin-protein ligase SopA"/>
    <property type="match status" value="1"/>
</dbReference>
<evidence type="ECO:0000313" key="1">
    <source>
        <dbReference type="EMBL" id="MBM7122132.1"/>
    </source>
</evidence>
<proteinExistence type="predicted"/>
<dbReference type="RefSeq" id="WP_204636564.1">
    <property type="nucleotide sequence ID" value="NZ_JADIKC010000005.1"/>
</dbReference>
<reference evidence="1 2" key="1">
    <citation type="submission" date="2020-10" db="EMBL/GenBank/DDBJ databases">
        <title>Phylogeny of dyella-like bacteria.</title>
        <authorList>
            <person name="Fu J."/>
        </authorList>
    </citation>
    <scope>NUCLEOTIDE SEQUENCE [LARGE SCALE GENOMIC DNA]</scope>
    <source>
        <strain evidence="1 2">THG-B117</strain>
    </source>
</reference>